<name>A0A811QEA3_9POAL</name>
<dbReference type="EMBL" id="CAJGYO010000010">
    <property type="protein sequence ID" value="CAD6256688.1"/>
    <property type="molecule type" value="Genomic_DNA"/>
</dbReference>
<protein>
    <submittedName>
        <fullName evidence="1">Uncharacterized protein</fullName>
    </submittedName>
</protein>
<gene>
    <name evidence="1" type="ORF">NCGR_LOCUS40191</name>
</gene>
<reference evidence="1" key="1">
    <citation type="submission" date="2020-10" db="EMBL/GenBank/DDBJ databases">
        <authorList>
            <person name="Han B."/>
            <person name="Lu T."/>
            <person name="Zhao Q."/>
            <person name="Huang X."/>
            <person name="Zhao Y."/>
        </authorList>
    </citation>
    <scope>NUCLEOTIDE SEQUENCE</scope>
</reference>
<dbReference type="AlphaFoldDB" id="A0A811QEA3"/>
<sequence>MMMGVRRGLPLAPYKPFATKAGKQSQYLHHPGQHFNVQSNDQGAQCPVAGSRSTKCLEGKQFTAAMLLDEDCSCYKSSSLCMQPMWSICYSLKTLLRSAKSVNALKLLAVR</sequence>
<proteinExistence type="predicted"/>
<accession>A0A811QEA3</accession>
<keyword evidence="2" id="KW-1185">Reference proteome</keyword>
<dbReference type="Proteomes" id="UP000604825">
    <property type="component" value="Unassembled WGS sequence"/>
</dbReference>
<comment type="caution">
    <text evidence="1">The sequence shown here is derived from an EMBL/GenBank/DDBJ whole genome shotgun (WGS) entry which is preliminary data.</text>
</comment>
<evidence type="ECO:0000313" key="1">
    <source>
        <dbReference type="EMBL" id="CAD6256688.1"/>
    </source>
</evidence>
<evidence type="ECO:0000313" key="2">
    <source>
        <dbReference type="Proteomes" id="UP000604825"/>
    </source>
</evidence>
<organism evidence="1 2">
    <name type="scientific">Miscanthus lutarioriparius</name>
    <dbReference type="NCBI Taxonomy" id="422564"/>
    <lineage>
        <taxon>Eukaryota</taxon>
        <taxon>Viridiplantae</taxon>
        <taxon>Streptophyta</taxon>
        <taxon>Embryophyta</taxon>
        <taxon>Tracheophyta</taxon>
        <taxon>Spermatophyta</taxon>
        <taxon>Magnoliopsida</taxon>
        <taxon>Liliopsida</taxon>
        <taxon>Poales</taxon>
        <taxon>Poaceae</taxon>
        <taxon>PACMAD clade</taxon>
        <taxon>Panicoideae</taxon>
        <taxon>Andropogonodae</taxon>
        <taxon>Andropogoneae</taxon>
        <taxon>Saccharinae</taxon>
        <taxon>Miscanthus</taxon>
    </lineage>
</organism>